<dbReference type="PRINTS" id="PR00364">
    <property type="entry name" value="DISEASERSIST"/>
</dbReference>
<evidence type="ECO:0000313" key="11">
    <source>
        <dbReference type="Proteomes" id="UP000288805"/>
    </source>
</evidence>
<evidence type="ECO:0000256" key="3">
    <source>
        <dbReference type="ARBA" id="ARBA00022737"/>
    </source>
</evidence>
<keyword evidence="2" id="KW-0433">Leucine-rich repeat</keyword>
<dbReference type="GO" id="GO:0043531">
    <property type="term" value="F:ADP binding"/>
    <property type="evidence" value="ECO:0007669"/>
    <property type="project" value="InterPro"/>
</dbReference>
<keyword evidence="4" id="KW-0547">Nucleotide-binding</keyword>
<dbReference type="Gene3D" id="1.10.8.430">
    <property type="entry name" value="Helical domain of apoptotic protease-activating factors"/>
    <property type="match status" value="1"/>
</dbReference>
<dbReference type="Proteomes" id="UP000288805">
    <property type="component" value="Unassembled WGS sequence"/>
</dbReference>
<evidence type="ECO:0000256" key="2">
    <source>
        <dbReference type="ARBA" id="ARBA00022614"/>
    </source>
</evidence>
<evidence type="ECO:0000259" key="8">
    <source>
        <dbReference type="Pfam" id="PF23247"/>
    </source>
</evidence>
<dbReference type="InterPro" id="IPR036388">
    <property type="entry name" value="WH-like_DNA-bd_sf"/>
</dbReference>
<dbReference type="InterPro" id="IPR032675">
    <property type="entry name" value="LRR_dom_sf"/>
</dbReference>
<keyword evidence="5" id="KW-0611">Plant defense</keyword>
<gene>
    <name evidence="10" type="primary">RPS2_29</name>
    <name evidence="10" type="ORF">CK203_070968</name>
</gene>
<keyword evidence="6" id="KW-0067">ATP-binding</keyword>
<dbReference type="InterPro" id="IPR050905">
    <property type="entry name" value="Plant_NBS-LRR"/>
</dbReference>
<evidence type="ECO:0000256" key="6">
    <source>
        <dbReference type="ARBA" id="ARBA00022840"/>
    </source>
</evidence>
<dbReference type="InterPro" id="IPR042197">
    <property type="entry name" value="Apaf_helical"/>
</dbReference>
<dbReference type="EMBL" id="QGNW01001357">
    <property type="protein sequence ID" value="RVW44409.1"/>
    <property type="molecule type" value="Genomic_DNA"/>
</dbReference>
<evidence type="ECO:0000313" key="10">
    <source>
        <dbReference type="EMBL" id="RVW44409.1"/>
    </source>
</evidence>
<dbReference type="PANTHER" id="PTHR33463">
    <property type="entry name" value="NB-ARC DOMAIN-CONTAINING PROTEIN-RELATED"/>
    <property type="match status" value="1"/>
</dbReference>
<keyword evidence="3" id="KW-0677">Repeat</keyword>
<proteinExistence type="inferred from homology"/>
<evidence type="ECO:0000256" key="5">
    <source>
        <dbReference type="ARBA" id="ARBA00022821"/>
    </source>
</evidence>
<feature type="domain" description="NB-ARC" evidence="7">
    <location>
        <begin position="237"/>
        <end position="397"/>
    </location>
</feature>
<dbReference type="InterPro" id="IPR057135">
    <property type="entry name" value="At4g27190-like_LRR"/>
</dbReference>
<feature type="domain" description="Disease resistance protein winged helix" evidence="9">
    <location>
        <begin position="486"/>
        <end position="553"/>
    </location>
</feature>
<dbReference type="Pfam" id="PF23559">
    <property type="entry name" value="WHD_DRP"/>
    <property type="match status" value="1"/>
</dbReference>
<dbReference type="Pfam" id="PF00931">
    <property type="entry name" value="NB-ARC"/>
    <property type="match status" value="1"/>
</dbReference>
<evidence type="ECO:0000256" key="1">
    <source>
        <dbReference type="ARBA" id="ARBA00008894"/>
    </source>
</evidence>
<accession>A0A438E9T5</accession>
<dbReference type="InterPro" id="IPR027417">
    <property type="entry name" value="P-loop_NTPase"/>
</dbReference>
<organism evidence="10 11">
    <name type="scientific">Vitis vinifera</name>
    <name type="common">Grape</name>
    <dbReference type="NCBI Taxonomy" id="29760"/>
    <lineage>
        <taxon>Eukaryota</taxon>
        <taxon>Viridiplantae</taxon>
        <taxon>Streptophyta</taxon>
        <taxon>Embryophyta</taxon>
        <taxon>Tracheophyta</taxon>
        <taxon>Spermatophyta</taxon>
        <taxon>Magnoliopsida</taxon>
        <taxon>eudicotyledons</taxon>
        <taxon>Gunneridae</taxon>
        <taxon>Pentapetalae</taxon>
        <taxon>rosids</taxon>
        <taxon>Vitales</taxon>
        <taxon>Vitaceae</taxon>
        <taxon>Viteae</taxon>
        <taxon>Vitis</taxon>
    </lineage>
</organism>
<dbReference type="GO" id="GO:0006952">
    <property type="term" value="P:defense response"/>
    <property type="evidence" value="ECO:0007669"/>
    <property type="project" value="UniProtKB-KW"/>
</dbReference>
<dbReference type="Gene3D" id="3.80.10.10">
    <property type="entry name" value="Ribonuclease Inhibitor"/>
    <property type="match status" value="1"/>
</dbReference>
<evidence type="ECO:0000256" key="4">
    <source>
        <dbReference type="ARBA" id="ARBA00022741"/>
    </source>
</evidence>
<dbReference type="InterPro" id="IPR058922">
    <property type="entry name" value="WHD_DRP"/>
</dbReference>
<feature type="domain" description="Disease resistance protein At4g27190-like leucine-rich repeats" evidence="8">
    <location>
        <begin position="862"/>
        <end position="946"/>
    </location>
</feature>
<dbReference type="InterPro" id="IPR002182">
    <property type="entry name" value="NB-ARC"/>
</dbReference>
<comment type="caution">
    <text evidence="10">The sequence shown here is derived from an EMBL/GenBank/DDBJ whole genome shotgun (WGS) entry which is preliminary data.</text>
</comment>
<dbReference type="SUPFAM" id="SSF52540">
    <property type="entry name" value="P-loop containing nucleoside triphosphate hydrolases"/>
    <property type="match status" value="1"/>
</dbReference>
<comment type="similarity">
    <text evidence="1">Belongs to the disease resistance NB-LRR family.</text>
</comment>
<dbReference type="SUPFAM" id="SSF52058">
    <property type="entry name" value="L domain-like"/>
    <property type="match status" value="1"/>
</dbReference>
<reference evidence="10 11" key="1">
    <citation type="journal article" date="2018" name="PLoS Genet.">
        <title>Population sequencing reveals clonal diversity and ancestral inbreeding in the grapevine cultivar Chardonnay.</title>
        <authorList>
            <person name="Roach M.J."/>
            <person name="Johnson D.L."/>
            <person name="Bohlmann J."/>
            <person name="van Vuuren H.J."/>
            <person name="Jones S.J."/>
            <person name="Pretorius I.S."/>
            <person name="Schmidt S.A."/>
            <person name="Borneman A.R."/>
        </authorList>
    </citation>
    <scope>NUCLEOTIDE SEQUENCE [LARGE SCALE GENOMIC DNA]</scope>
    <source>
        <strain evidence="11">cv. Chardonnay</strain>
        <tissue evidence="10">Leaf</tissue>
    </source>
</reference>
<dbReference type="Gene3D" id="1.10.10.10">
    <property type="entry name" value="Winged helix-like DNA-binding domain superfamily/Winged helix DNA-binding domain"/>
    <property type="match status" value="1"/>
</dbReference>
<evidence type="ECO:0000259" key="9">
    <source>
        <dbReference type="Pfam" id="PF23559"/>
    </source>
</evidence>
<dbReference type="Gene3D" id="3.40.50.300">
    <property type="entry name" value="P-loop containing nucleotide triphosphate hydrolases"/>
    <property type="match status" value="1"/>
</dbReference>
<dbReference type="AlphaFoldDB" id="A0A438E9T5"/>
<dbReference type="PANTHER" id="PTHR33463:SF209">
    <property type="entry name" value="DISEASE RESISTANCE PROTEIN RPS2-LIKE"/>
    <property type="match status" value="1"/>
</dbReference>
<name>A0A438E9T5_VITVI</name>
<evidence type="ECO:0000259" key="7">
    <source>
        <dbReference type="Pfam" id="PF00931"/>
    </source>
</evidence>
<dbReference type="GO" id="GO:0005524">
    <property type="term" value="F:ATP binding"/>
    <property type="evidence" value="ECO:0007669"/>
    <property type="project" value="UniProtKB-KW"/>
</dbReference>
<protein>
    <submittedName>
        <fullName evidence="10">Disease resistance protein RPS2</fullName>
    </submittedName>
</protein>
<dbReference type="Pfam" id="PF23247">
    <property type="entry name" value="LRR_RPS2"/>
    <property type="match status" value="1"/>
</dbReference>
<sequence>MFINANWVGSAKDRKSTSRYYTRLWAPCLGGTGQLGESCCKQWGGCQIGHHPFEAPLCALIHSNRCKRQKTRGKHRKTEHMRGMANLASGAGGEIYKDGKKTVIGAATNFFDLIFLKRNHRKLMHEALMLKEMRETIKREIRRFKMPGIREWIARASVIEGEVEDLATSYNNVTQHKWTWFSRPNISKKMKEKCKEVRSHWEEGQFKKAEADLDLPERVTRMGTLKLEENSSLHEVLQHVLQFLEDKNIRRIGICGMVGTGKTTVLQNLNNHEKVAKMFDMVIYVTVPKELREKGVQDAILRRLILDVDCNADVNAAALIISEELKGKKCLILLDNVQDWIDLNRIMGIDENPDSKVVLASEYDYSNQCVMKADELVKVEPLLPHEAWNMFQKKVGDYISNPSIEPLARGVVKECYGLPMLIDRLAITFKEKGQNEVLWRDGLEQLKTWDCSVKLVGMDEVLVRLQICYDHLKDDEQKVCFLYGALYPEESEIHVDYLLECWKAEGFIGSASVFRRARWSGHRVLNELIKVSLLERSDKSKCVKMNNLFRKMALRISSQSTNSKFLVELPEGLEESPTKEELEPASRISLMKSRLRTLPEILNCSRLLTLLLRSNMYLTSIPKWFFKSMSLLQVLDLHGTGIATLPSSLPFLINLKALYLDSCSELKEIPSGVEKLEHLEVLDIRETKLNLLQIGSLVWLKCLRLSLCNFDTANYAEAQVSKFDLLEELTIDVGSLEEGWDKIVDPVIKDIVKLKKLTSLRFCFPKVDSLGVFVQEWPMWEEGSLTFHFAIGCHNSAFAQILESIDHPGYKILKLANGDGVNLIIMKVLTKTNALGLIDYEGVSSLSDFGIENMNMIFDCLIKGCSKIKTIINGDGISEAVLQWLKNLHITDVPNLENIWQGPVHAGSLAQLTTVTLSNCPKLMKIFSNGMIQQLIQLTHLRVEECHQIKEIIMKSENTQLKNQALPKLKTLELIHLPRLTSIWAKDSLEWPSLQEVKISNCLMLKSLPFNKVNATKLRSIKGQQSWWEALDDAIKQRLLHLFNQLL</sequence>